<evidence type="ECO:0008006" key="2">
    <source>
        <dbReference type="Google" id="ProtNLM"/>
    </source>
</evidence>
<protein>
    <recommendedName>
        <fullName evidence="2">BACK domain-containing protein</fullName>
    </recommendedName>
</protein>
<sequence length="134" mass="15116">EIDVWRAALKWATHQARPVEGVMTPESLRVTILPFLKHIRLRTLNTDHLVKEVLPTAILTGQELGVITSSVAENKVSHSSDLICMETEERGRVSQVANRRVKTFTHTECAQSSDQIYTADKERGRVSQVANRRV</sequence>
<accession>A0A1B6KV57</accession>
<feature type="non-terminal residue" evidence="1">
    <location>
        <position position="134"/>
    </location>
</feature>
<name>A0A1B6KV57_9HEMI</name>
<reference evidence="1" key="1">
    <citation type="submission" date="2015-11" db="EMBL/GenBank/DDBJ databases">
        <title>De novo transcriptome assembly of four potential Pierce s Disease insect vectors from Arizona vineyards.</title>
        <authorList>
            <person name="Tassone E.E."/>
        </authorList>
    </citation>
    <scope>NUCLEOTIDE SEQUENCE</scope>
</reference>
<gene>
    <name evidence="1" type="ORF">g.10597</name>
</gene>
<feature type="non-terminal residue" evidence="1">
    <location>
        <position position="1"/>
    </location>
</feature>
<organism evidence="1">
    <name type="scientific">Graphocephala atropunctata</name>
    <dbReference type="NCBI Taxonomy" id="36148"/>
    <lineage>
        <taxon>Eukaryota</taxon>
        <taxon>Metazoa</taxon>
        <taxon>Ecdysozoa</taxon>
        <taxon>Arthropoda</taxon>
        <taxon>Hexapoda</taxon>
        <taxon>Insecta</taxon>
        <taxon>Pterygota</taxon>
        <taxon>Neoptera</taxon>
        <taxon>Paraneoptera</taxon>
        <taxon>Hemiptera</taxon>
        <taxon>Auchenorrhyncha</taxon>
        <taxon>Membracoidea</taxon>
        <taxon>Cicadellidae</taxon>
        <taxon>Cicadellinae</taxon>
        <taxon>Cicadellini</taxon>
        <taxon>Graphocephala</taxon>
    </lineage>
</organism>
<proteinExistence type="predicted"/>
<dbReference type="AlphaFoldDB" id="A0A1B6KV57"/>
<evidence type="ECO:0000313" key="1">
    <source>
        <dbReference type="EMBL" id="JAT15317.1"/>
    </source>
</evidence>
<dbReference type="EMBL" id="GEBQ01024660">
    <property type="protein sequence ID" value="JAT15317.1"/>
    <property type="molecule type" value="Transcribed_RNA"/>
</dbReference>